<name>A0AAW8JI99_9GAMM</name>
<dbReference type="AlphaFoldDB" id="A0AAW8JI99"/>
<dbReference type="Proteomes" id="UP001243195">
    <property type="component" value="Unassembled WGS sequence"/>
</dbReference>
<evidence type="ECO:0000313" key="2">
    <source>
        <dbReference type="Proteomes" id="UP001243195"/>
    </source>
</evidence>
<proteinExistence type="predicted"/>
<protein>
    <submittedName>
        <fullName evidence="1">Uncharacterized protein</fullName>
    </submittedName>
</protein>
<dbReference type="EMBL" id="JAVIDA010000008">
    <property type="protein sequence ID" value="MDQ9071350.1"/>
    <property type="molecule type" value="Genomic_DNA"/>
</dbReference>
<organism evidence="1 2">
    <name type="scientific">Acinetobacter gerneri</name>
    <dbReference type="NCBI Taxonomy" id="202952"/>
    <lineage>
        <taxon>Bacteria</taxon>
        <taxon>Pseudomonadati</taxon>
        <taxon>Pseudomonadota</taxon>
        <taxon>Gammaproteobacteria</taxon>
        <taxon>Moraxellales</taxon>
        <taxon>Moraxellaceae</taxon>
        <taxon>Acinetobacter</taxon>
    </lineage>
</organism>
<reference evidence="1" key="1">
    <citation type="submission" date="2023-08" db="EMBL/GenBank/DDBJ databases">
        <title>Emergence of clinically-relevant ST2 carbapenem-resistant Acinetobacter baumannii strains in hospital sewages in Zhejiang, East of China.</title>
        <authorList>
            <person name="Kaichao C."/>
            <person name="Zhang R."/>
        </authorList>
    </citation>
    <scope>NUCLEOTIDE SEQUENCE</scope>
    <source>
        <strain evidence="1">M-SY-60</strain>
    </source>
</reference>
<dbReference type="RefSeq" id="WP_308955705.1">
    <property type="nucleotide sequence ID" value="NZ_JAVICY010000007.1"/>
</dbReference>
<accession>A0AAW8JI99</accession>
<comment type="caution">
    <text evidence="1">The sequence shown here is derived from an EMBL/GenBank/DDBJ whole genome shotgun (WGS) entry which is preliminary data.</text>
</comment>
<sequence>MKEYPNRLRFECFYYSHKSLMATDLNRIIYFLIKKYGSTIDIIFSEMDETQKLQSTDIFGKLKILGIVYPIHLYFYNLETGEKYRDLELEQYIK</sequence>
<evidence type="ECO:0000313" key="1">
    <source>
        <dbReference type="EMBL" id="MDQ9071350.1"/>
    </source>
</evidence>
<gene>
    <name evidence="1" type="ORF">RFH51_07770</name>
</gene>